<gene>
    <name evidence="2" type="ORF">LVIROSA_LOCUS34838</name>
</gene>
<dbReference type="InterPro" id="IPR003191">
    <property type="entry name" value="Guanylate-bd/ATL_C"/>
</dbReference>
<proteinExistence type="predicted"/>
<accession>A0AAU9PGE2</accession>
<protein>
    <recommendedName>
        <fullName evidence="1">Guanylate-binding protein/Atlastin C-terminal domain-containing protein</fullName>
    </recommendedName>
</protein>
<evidence type="ECO:0000313" key="2">
    <source>
        <dbReference type="EMBL" id="CAH1449351.1"/>
    </source>
</evidence>
<dbReference type="EMBL" id="CAKMRJ010005634">
    <property type="protein sequence ID" value="CAH1449351.1"/>
    <property type="molecule type" value="Genomic_DNA"/>
</dbReference>
<reference evidence="2 3" key="1">
    <citation type="submission" date="2022-01" db="EMBL/GenBank/DDBJ databases">
        <authorList>
            <person name="Xiong W."/>
            <person name="Schranz E."/>
        </authorList>
    </citation>
    <scope>NUCLEOTIDE SEQUENCE [LARGE SCALE GENOMIC DNA]</scope>
</reference>
<organism evidence="2 3">
    <name type="scientific">Lactuca virosa</name>
    <dbReference type="NCBI Taxonomy" id="75947"/>
    <lineage>
        <taxon>Eukaryota</taxon>
        <taxon>Viridiplantae</taxon>
        <taxon>Streptophyta</taxon>
        <taxon>Embryophyta</taxon>
        <taxon>Tracheophyta</taxon>
        <taxon>Spermatophyta</taxon>
        <taxon>Magnoliopsida</taxon>
        <taxon>eudicotyledons</taxon>
        <taxon>Gunneridae</taxon>
        <taxon>Pentapetalae</taxon>
        <taxon>asterids</taxon>
        <taxon>campanulids</taxon>
        <taxon>Asterales</taxon>
        <taxon>Asteraceae</taxon>
        <taxon>Cichorioideae</taxon>
        <taxon>Cichorieae</taxon>
        <taxon>Lactucinae</taxon>
        <taxon>Lactuca</taxon>
    </lineage>
</organism>
<keyword evidence="3" id="KW-1185">Reference proteome</keyword>
<dbReference type="InterPro" id="IPR036543">
    <property type="entry name" value="Guanylate-bd_C_sf"/>
</dbReference>
<comment type="caution">
    <text evidence="2">The sequence shown here is derived from an EMBL/GenBank/DDBJ whole genome shotgun (WGS) entry which is preliminary data.</text>
</comment>
<evidence type="ECO:0000259" key="1">
    <source>
        <dbReference type="Pfam" id="PF02841"/>
    </source>
</evidence>
<dbReference type="AlphaFoldDB" id="A0AAU9PGE2"/>
<dbReference type="GO" id="GO:0005525">
    <property type="term" value="F:GTP binding"/>
    <property type="evidence" value="ECO:0007669"/>
    <property type="project" value="InterPro"/>
</dbReference>
<name>A0AAU9PGE2_9ASTR</name>
<sequence length="117" mass="13601">MVLFTNWMCKIQIHHYPCTDFHGLNFAQSVEEAECERAYESATDLYVSIFDRTKPTQVAMRETHEEAVQKAMSFFNAIAVGFGSARQKYEKKIHMFLKKAFKDHKKKDLCLTPNCLS</sequence>
<dbReference type="GO" id="GO:0003924">
    <property type="term" value="F:GTPase activity"/>
    <property type="evidence" value="ECO:0007669"/>
    <property type="project" value="InterPro"/>
</dbReference>
<feature type="domain" description="Guanylate-binding protein/Atlastin C-terminal" evidence="1">
    <location>
        <begin position="25"/>
        <end position="107"/>
    </location>
</feature>
<dbReference type="Proteomes" id="UP001157418">
    <property type="component" value="Unassembled WGS sequence"/>
</dbReference>
<evidence type="ECO:0000313" key="3">
    <source>
        <dbReference type="Proteomes" id="UP001157418"/>
    </source>
</evidence>
<dbReference type="SUPFAM" id="SSF48340">
    <property type="entry name" value="Interferon-induced guanylate-binding protein 1 (GBP1), C-terminal domain"/>
    <property type="match status" value="1"/>
</dbReference>
<dbReference type="Pfam" id="PF02841">
    <property type="entry name" value="GBP_C"/>
    <property type="match status" value="1"/>
</dbReference>